<dbReference type="AlphaFoldDB" id="A0A645B1H6"/>
<gene>
    <name evidence="1" type="ORF">SDC9_105749</name>
</gene>
<sequence length="107" mass="12375">MVHELACDDVGQHRGSRDTFAYRCQGKCGDKNAPFLGMLACNVRFTDYFMAYRTHDIDFSRYPFQPGGLLDADLHVSRLQTPVFVGRPFRIDILHLHRQFRGVKRLS</sequence>
<accession>A0A645B1H6</accession>
<reference evidence="1" key="1">
    <citation type="submission" date="2019-08" db="EMBL/GenBank/DDBJ databases">
        <authorList>
            <person name="Kucharzyk K."/>
            <person name="Murdoch R.W."/>
            <person name="Higgins S."/>
            <person name="Loffler F."/>
        </authorList>
    </citation>
    <scope>NUCLEOTIDE SEQUENCE</scope>
</reference>
<evidence type="ECO:0000313" key="1">
    <source>
        <dbReference type="EMBL" id="MPM58916.1"/>
    </source>
</evidence>
<name>A0A645B1H6_9ZZZZ</name>
<dbReference type="EMBL" id="VSSQ01017023">
    <property type="protein sequence ID" value="MPM58916.1"/>
    <property type="molecule type" value="Genomic_DNA"/>
</dbReference>
<proteinExistence type="predicted"/>
<protein>
    <submittedName>
        <fullName evidence="1">Uncharacterized protein</fullName>
    </submittedName>
</protein>
<organism evidence="1">
    <name type="scientific">bioreactor metagenome</name>
    <dbReference type="NCBI Taxonomy" id="1076179"/>
    <lineage>
        <taxon>unclassified sequences</taxon>
        <taxon>metagenomes</taxon>
        <taxon>ecological metagenomes</taxon>
    </lineage>
</organism>
<comment type="caution">
    <text evidence="1">The sequence shown here is derived from an EMBL/GenBank/DDBJ whole genome shotgun (WGS) entry which is preliminary data.</text>
</comment>